<sequence>MELRLHCGRIGDVGNRGERRVLTELESVGEHPVAKDWIVLHSVRIKPHTSPNGGEVDLAVIMPGRHTVVLLEIKGHESVEERGERVLVRYQDGSRKDPLEQVDRARGDVLSILQQARRDGRMREHVHVATGVLLPFATLGHAGGIPWDRRQIVDEREMRGGIVEAIQRVAEYGAPDHRTSGALHPQAQAFLREQFQPRFQPTFDPRSLIEAAEREALELTEQQSRVIDSIFENDHRPHVVHGPAGSGKTVLAIDLLHRYGREFPGERRLFLCYNTFLAQKAQGMSDGLFEVSTVHKFMMDLTKGLFSPTQKNAPNFFDELLPEKATLVVWEEEITYDLIVLDEYPDAFSLPILTFLDSLLEGGFAEGRWHFLGDIQQDIFKRDVSGRFAAFEEQYCKGRVPYRMTLRENLRNTRQIANLGRRVLGDDHIRPVRADGAPIEITGYQDLPAAVEREVRRWLSAGYLPSEIVVLTPDSAPLDVAVGGHTIRVLSSVEENSALGLTTARKYKGCESPVVILVDPQAVSCTSDQHLRQLTYVAVTRAKHGLSVLYRRDQKSEFDSLFGRHSP</sequence>
<evidence type="ECO:0000259" key="3">
    <source>
        <dbReference type="Pfam" id="PF13538"/>
    </source>
</evidence>
<dbReference type="PANTHER" id="PTHR11070:SF2">
    <property type="entry name" value="ATP-DEPENDENT DNA HELICASE SRS2"/>
    <property type="match status" value="1"/>
</dbReference>
<dbReference type="SUPFAM" id="SSF52540">
    <property type="entry name" value="P-loop containing nucleoside triphosphate hydrolases"/>
    <property type="match status" value="1"/>
</dbReference>
<dbReference type="Pfam" id="PF13538">
    <property type="entry name" value="UvrD_C_2"/>
    <property type="match status" value="1"/>
</dbReference>
<feature type="domain" description="UvrD-like helicase C-terminal" evidence="3">
    <location>
        <begin position="502"/>
        <end position="548"/>
    </location>
</feature>
<organism evidence="4 5">
    <name type="scientific">Deinococcus carri</name>
    <dbReference type="NCBI Taxonomy" id="1211323"/>
    <lineage>
        <taxon>Bacteria</taxon>
        <taxon>Thermotogati</taxon>
        <taxon>Deinococcota</taxon>
        <taxon>Deinococci</taxon>
        <taxon>Deinococcales</taxon>
        <taxon>Deinococcaceae</taxon>
        <taxon>Deinococcus</taxon>
    </lineage>
</organism>
<feature type="domain" description="NERD" evidence="2">
    <location>
        <begin position="14"/>
        <end position="113"/>
    </location>
</feature>
<accession>A0ABP9W9E2</accession>
<dbReference type="InterPro" id="IPR011528">
    <property type="entry name" value="NERD"/>
</dbReference>
<evidence type="ECO:0008006" key="6">
    <source>
        <dbReference type="Google" id="ProtNLM"/>
    </source>
</evidence>
<dbReference type="Proteomes" id="UP001401887">
    <property type="component" value="Unassembled WGS sequence"/>
</dbReference>
<comment type="caution">
    <text evidence="4">The sequence shown here is derived from an EMBL/GenBank/DDBJ whole genome shotgun (WGS) entry which is preliminary data.</text>
</comment>
<name>A0ABP9W9E2_9DEIO</name>
<evidence type="ECO:0000313" key="4">
    <source>
        <dbReference type="EMBL" id="GAA5513095.1"/>
    </source>
</evidence>
<evidence type="ECO:0000259" key="2">
    <source>
        <dbReference type="Pfam" id="PF08378"/>
    </source>
</evidence>
<dbReference type="Pfam" id="PF08378">
    <property type="entry name" value="NERD"/>
    <property type="match status" value="1"/>
</dbReference>
<dbReference type="InterPro" id="IPR000212">
    <property type="entry name" value="DNA_helicase_UvrD/REP"/>
</dbReference>
<gene>
    <name evidence="4" type="ORF">Dcar01_01821</name>
</gene>
<dbReference type="InterPro" id="IPR027785">
    <property type="entry name" value="UvrD-like_helicase_C"/>
</dbReference>
<evidence type="ECO:0000313" key="5">
    <source>
        <dbReference type="Proteomes" id="UP001401887"/>
    </source>
</evidence>
<proteinExistence type="predicted"/>
<dbReference type="EMBL" id="BAABRP010000005">
    <property type="protein sequence ID" value="GAA5513095.1"/>
    <property type="molecule type" value="Genomic_DNA"/>
</dbReference>
<dbReference type="RefSeq" id="WP_345464174.1">
    <property type="nucleotide sequence ID" value="NZ_BAABRP010000005.1"/>
</dbReference>
<feature type="domain" description="Helicase/UvrB N-terminal" evidence="1">
    <location>
        <begin position="217"/>
        <end position="284"/>
    </location>
</feature>
<dbReference type="InterPro" id="IPR006935">
    <property type="entry name" value="Helicase/UvrB_N"/>
</dbReference>
<evidence type="ECO:0000259" key="1">
    <source>
        <dbReference type="Pfam" id="PF04851"/>
    </source>
</evidence>
<dbReference type="PANTHER" id="PTHR11070">
    <property type="entry name" value="UVRD / RECB / PCRA DNA HELICASE FAMILY MEMBER"/>
    <property type="match status" value="1"/>
</dbReference>
<reference evidence="4 5" key="1">
    <citation type="submission" date="2024-02" db="EMBL/GenBank/DDBJ databases">
        <title>Deinococcus carri NBRC 110142.</title>
        <authorList>
            <person name="Ichikawa N."/>
            <person name="Katano-Makiyama Y."/>
            <person name="Hidaka K."/>
        </authorList>
    </citation>
    <scope>NUCLEOTIDE SEQUENCE [LARGE SCALE GENOMIC DNA]</scope>
    <source>
        <strain evidence="4 5">NBRC 110142</strain>
    </source>
</reference>
<dbReference type="Gene3D" id="3.40.50.300">
    <property type="entry name" value="P-loop containing nucleotide triphosphate hydrolases"/>
    <property type="match status" value="2"/>
</dbReference>
<protein>
    <recommendedName>
        <fullName evidence="6">DNA helicase</fullName>
    </recommendedName>
</protein>
<keyword evidence="5" id="KW-1185">Reference proteome</keyword>
<dbReference type="Pfam" id="PF04851">
    <property type="entry name" value="ResIII"/>
    <property type="match status" value="1"/>
</dbReference>
<dbReference type="InterPro" id="IPR027417">
    <property type="entry name" value="P-loop_NTPase"/>
</dbReference>